<name>A0ABU5UCN3_9CYAN</name>
<evidence type="ECO:0000313" key="2">
    <source>
        <dbReference type="Proteomes" id="UP001302120"/>
    </source>
</evidence>
<dbReference type="EMBL" id="JAYGHG010000007">
    <property type="protein sequence ID" value="MEA5581128.1"/>
    <property type="molecule type" value="Genomic_DNA"/>
</dbReference>
<organism evidence="1 2">
    <name type="scientific">Nodularia harveyana UHCC-0300</name>
    <dbReference type="NCBI Taxonomy" id="2974287"/>
    <lineage>
        <taxon>Bacteria</taxon>
        <taxon>Bacillati</taxon>
        <taxon>Cyanobacteriota</taxon>
        <taxon>Cyanophyceae</taxon>
        <taxon>Nostocales</taxon>
        <taxon>Nodulariaceae</taxon>
        <taxon>Nodularia</taxon>
    </lineage>
</organism>
<dbReference type="Proteomes" id="UP001302120">
    <property type="component" value="Unassembled WGS sequence"/>
</dbReference>
<dbReference type="PANTHER" id="PTHR37550:SF3">
    <property type="entry name" value="ANTITOXIN VAPB1"/>
    <property type="match status" value="1"/>
</dbReference>
<evidence type="ECO:0000313" key="1">
    <source>
        <dbReference type="EMBL" id="MEA5581128.1"/>
    </source>
</evidence>
<dbReference type="RefSeq" id="WP_323195460.1">
    <property type="nucleotide sequence ID" value="NZ_JAYGHG010000007.1"/>
</dbReference>
<gene>
    <name evidence="1" type="primary">vapB</name>
    <name evidence="1" type="ORF">VB620_07225</name>
</gene>
<sequence length="78" mass="8976">MSSVQTNVFRTNKTQAVRLPKIVELPETVKKVTIIAVGNIRIITPAGESWDTWFDNYNVSSDFMTSREQPEEQIRESF</sequence>
<reference evidence="1 2" key="1">
    <citation type="submission" date="2023-12" db="EMBL/GenBank/DDBJ databases">
        <title>Baltic Sea Cyanobacteria.</title>
        <authorList>
            <person name="Delbaje E."/>
            <person name="Fewer D.P."/>
            <person name="Shishido T.K."/>
        </authorList>
    </citation>
    <scope>NUCLEOTIDE SEQUENCE [LARGE SCALE GENOMIC DNA]</scope>
    <source>
        <strain evidence="1 2">UHCC-0300</strain>
    </source>
</reference>
<keyword evidence="2" id="KW-1185">Reference proteome</keyword>
<comment type="caution">
    <text evidence="1">The sequence shown here is derived from an EMBL/GenBank/DDBJ whole genome shotgun (WGS) entry which is preliminary data.</text>
</comment>
<accession>A0ABU5UCN3</accession>
<dbReference type="Gene3D" id="2.10.260.10">
    <property type="match status" value="1"/>
</dbReference>
<dbReference type="InterPro" id="IPR051734">
    <property type="entry name" value="VapB_TA_antitoxins"/>
</dbReference>
<dbReference type="PANTHER" id="PTHR37550">
    <property type="entry name" value="ANTITOXIN VAPB1"/>
    <property type="match status" value="1"/>
</dbReference>
<dbReference type="NCBIfam" id="NF040493">
    <property type="entry name" value="TA_anti_VapB"/>
    <property type="match status" value="1"/>
</dbReference>
<proteinExistence type="predicted"/>
<protein>
    <submittedName>
        <fullName evidence="1">Type II toxin-antitoxin system VapB family antitoxin</fullName>
    </submittedName>
</protein>
<dbReference type="InterPro" id="IPR047976">
    <property type="entry name" value="Anti_VapB2-like"/>
</dbReference>